<dbReference type="GO" id="GO:0005737">
    <property type="term" value="C:cytoplasm"/>
    <property type="evidence" value="ECO:0007669"/>
    <property type="project" value="UniProtKB-SubCell"/>
</dbReference>
<protein>
    <recommendedName>
        <fullName evidence="3">Ribosome maturation factor RimP</fullName>
    </recommendedName>
</protein>
<dbReference type="Gene3D" id="3.30.300.70">
    <property type="entry name" value="RimP-like superfamily, N-terminal"/>
    <property type="match status" value="1"/>
</dbReference>
<name>A0A316ED80_9FLAO</name>
<evidence type="ECO:0000256" key="1">
    <source>
        <dbReference type="ARBA" id="ARBA00022490"/>
    </source>
</evidence>
<proteinExistence type="inferred from homology"/>
<evidence type="ECO:0000259" key="4">
    <source>
        <dbReference type="Pfam" id="PF02576"/>
    </source>
</evidence>
<dbReference type="SUPFAM" id="SSF75420">
    <property type="entry name" value="YhbC-like, N-terminal domain"/>
    <property type="match status" value="1"/>
</dbReference>
<comment type="function">
    <text evidence="3">Required for maturation of 30S ribosomal subunits.</text>
</comment>
<dbReference type="AlphaFoldDB" id="A0A316ED80"/>
<keyword evidence="2 3" id="KW-0690">Ribosome biogenesis</keyword>
<sequence>MYICSVVRIKRYEGTESPLFLYKKMFRTTVENLLNEGLEQKQHLFLIDFSISEDNAIKIVIDGDNGVTVEDCMFISRAIEHNLDREEIDFSLEVASSGATAPLVNTRQYKKNIGRTLEIKTTDKVIEANLINATDKNIKVQWKSREPKPIGKGKITVQNEAEIAYENIVEAKVMIKF</sequence>
<dbReference type="HAMAP" id="MF_01077">
    <property type="entry name" value="RimP"/>
    <property type="match status" value="1"/>
</dbReference>
<gene>
    <name evidence="3" type="primary">rimP</name>
    <name evidence="5" type="ORF">LX78_00587</name>
</gene>
<organism evidence="5 6">
    <name type="scientific">Xanthomarina spongicola</name>
    <dbReference type="NCBI Taxonomy" id="570520"/>
    <lineage>
        <taxon>Bacteria</taxon>
        <taxon>Pseudomonadati</taxon>
        <taxon>Bacteroidota</taxon>
        <taxon>Flavobacteriia</taxon>
        <taxon>Flavobacteriales</taxon>
        <taxon>Flavobacteriaceae</taxon>
        <taxon>Xanthomarina</taxon>
    </lineage>
</organism>
<dbReference type="PANTHER" id="PTHR33867">
    <property type="entry name" value="RIBOSOME MATURATION FACTOR RIMP"/>
    <property type="match status" value="1"/>
</dbReference>
<dbReference type="InterPro" id="IPR035956">
    <property type="entry name" value="RimP_N_sf"/>
</dbReference>
<accession>A0A316ED80</accession>
<feature type="domain" description="Ribosome maturation factor RimP N-terminal" evidence="4">
    <location>
        <begin position="43"/>
        <end position="99"/>
    </location>
</feature>
<dbReference type="InterPro" id="IPR003728">
    <property type="entry name" value="Ribosome_maturation_RimP"/>
</dbReference>
<keyword evidence="1 3" id="KW-0963">Cytoplasm</keyword>
<evidence type="ECO:0000256" key="2">
    <source>
        <dbReference type="ARBA" id="ARBA00022517"/>
    </source>
</evidence>
<evidence type="ECO:0000313" key="5">
    <source>
        <dbReference type="EMBL" id="PWK20880.1"/>
    </source>
</evidence>
<dbReference type="EMBL" id="QGGP01000001">
    <property type="protein sequence ID" value="PWK20880.1"/>
    <property type="molecule type" value="Genomic_DNA"/>
</dbReference>
<comment type="subcellular location">
    <subcellularLocation>
        <location evidence="3">Cytoplasm</location>
    </subcellularLocation>
</comment>
<dbReference type="InterPro" id="IPR028989">
    <property type="entry name" value="RimP_N"/>
</dbReference>
<dbReference type="GO" id="GO:0042274">
    <property type="term" value="P:ribosomal small subunit biogenesis"/>
    <property type="evidence" value="ECO:0007669"/>
    <property type="project" value="UniProtKB-UniRule"/>
</dbReference>
<dbReference type="PANTHER" id="PTHR33867:SF1">
    <property type="entry name" value="RIBOSOME MATURATION FACTOR RIMP"/>
    <property type="match status" value="1"/>
</dbReference>
<dbReference type="NCBIfam" id="NF002531">
    <property type="entry name" value="PRK02001.1"/>
    <property type="match status" value="1"/>
</dbReference>
<evidence type="ECO:0000313" key="6">
    <source>
        <dbReference type="Proteomes" id="UP000245430"/>
    </source>
</evidence>
<dbReference type="Pfam" id="PF02576">
    <property type="entry name" value="RimP_N"/>
    <property type="match status" value="1"/>
</dbReference>
<comment type="similarity">
    <text evidence="3">Belongs to the RimP family.</text>
</comment>
<keyword evidence="6" id="KW-1185">Reference proteome</keyword>
<comment type="caution">
    <text evidence="5">The sequence shown here is derived from an EMBL/GenBank/DDBJ whole genome shotgun (WGS) entry which is preliminary data.</text>
</comment>
<evidence type="ECO:0000256" key="3">
    <source>
        <dbReference type="HAMAP-Rule" id="MF_01077"/>
    </source>
</evidence>
<dbReference type="Proteomes" id="UP000245430">
    <property type="component" value="Unassembled WGS sequence"/>
</dbReference>
<reference evidence="5 6" key="1">
    <citation type="submission" date="2018-05" db="EMBL/GenBank/DDBJ databases">
        <title>Genomic Encyclopedia of Archaeal and Bacterial Type Strains, Phase II (KMG-II): from individual species to whole genera.</title>
        <authorList>
            <person name="Goeker M."/>
        </authorList>
    </citation>
    <scope>NUCLEOTIDE SEQUENCE [LARGE SCALE GENOMIC DNA]</scope>
    <source>
        <strain evidence="5 6">DSM 22637</strain>
    </source>
</reference>